<sequence length="492" mass="55449">MAAIQILKSSCVFLTTKPKPLLSLSYFSSSSSSSAPSDQTASEPNPLIPSVVSILTQLRSESRWGYLRTLYPDGFNPNDFSQIVLQIKNNPHLALRFFQWTQTKSLCSHNLQSYSTVIHILARSRLKSQAYSLIGDAIREVSEPLQVFETLVKTYRQCGSAPFVFDYLIKACLESKKIDPAIQIVRMLLSRGISPGLSTCNALIRCISQRQGAYAGYEIYREIFGLDGQVLDKNAKRVARASPNVQTFNELMLGFYQDGAVEMVKEIWDQMAESNCCPDVYTFSILMETYCEEEKMSEAEELWEQMRAKSVEPDAVAYNTMIGGFCKVGEIEMAEEFFKQMGLSGIESTSATYEHLIRGYCKIGNIDSAMLLYKDMLRKDFRPESSMVGELIRGLCDESRLSEALDVMRAAMLDYGFCPREKCYEFLIRGLCEQGKLEEALKLQAEMVGKGFKPNSKIYNAFISGYMKEGNKEVAELLRNEMLDTQLCGIAD</sequence>
<dbReference type="AlphaFoldDB" id="A0AAW1XYY5"/>
<accession>A0AAW1XYY5</accession>
<feature type="repeat" description="PPR" evidence="3">
    <location>
        <begin position="161"/>
        <end position="195"/>
    </location>
</feature>
<evidence type="ECO:0000256" key="1">
    <source>
        <dbReference type="ARBA" id="ARBA00007626"/>
    </source>
</evidence>
<dbReference type="GO" id="GO:0006396">
    <property type="term" value="P:RNA processing"/>
    <property type="evidence" value="ECO:0007669"/>
    <property type="project" value="TreeGrafter"/>
</dbReference>
<evidence type="ECO:0000313" key="5">
    <source>
        <dbReference type="Proteomes" id="UP001457282"/>
    </source>
</evidence>
<gene>
    <name evidence="4" type="ORF">M0R45_007360</name>
</gene>
<feature type="repeat" description="PPR" evidence="3">
    <location>
        <begin position="349"/>
        <end position="383"/>
    </location>
</feature>
<evidence type="ECO:0000256" key="3">
    <source>
        <dbReference type="PROSITE-ProRule" id="PRU00708"/>
    </source>
</evidence>
<dbReference type="Proteomes" id="UP001457282">
    <property type="component" value="Unassembled WGS sequence"/>
</dbReference>
<dbReference type="InterPro" id="IPR002885">
    <property type="entry name" value="PPR_rpt"/>
</dbReference>
<feature type="repeat" description="PPR" evidence="3">
    <location>
        <begin position="314"/>
        <end position="348"/>
    </location>
</feature>
<name>A0AAW1XYY5_RUBAR</name>
<reference evidence="4 5" key="1">
    <citation type="journal article" date="2023" name="G3 (Bethesda)">
        <title>A chromosome-length genome assembly and annotation of blackberry (Rubus argutus, cv. 'Hillquist').</title>
        <authorList>
            <person name="Bruna T."/>
            <person name="Aryal R."/>
            <person name="Dudchenko O."/>
            <person name="Sargent D.J."/>
            <person name="Mead D."/>
            <person name="Buti M."/>
            <person name="Cavallini A."/>
            <person name="Hytonen T."/>
            <person name="Andres J."/>
            <person name="Pham M."/>
            <person name="Weisz D."/>
            <person name="Mascagni F."/>
            <person name="Usai G."/>
            <person name="Natali L."/>
            <person name="Bassil N."/>
            <person name="Fernandez G.E."/>
            <person name="Lomsadze A."/>
            <person name="Armour M."/>
            <person name="Olukolu B."/>
            <person name="Poorten T."/>
            <person name="Britton C."/>
            <person name="Davik J."/>
            <person name="Ashrafi H."/>
            <person name="Aiden E.L."/>
            <person name="Borodovsky M."/>
            <person name="Worthington M."/>
        </authorList>
    </citation>
    <scope>NUCLEOTIDE SEQUENCE [LARGE SCALE GENOMIC DNA]</scope>
    <source>
        <strain evidence="4">PI 553951</strain>
    </source>
</reference>
<dbReference type="InterPro" id="IPR051114">
    <property type="entry name" value="Mito_RNA_Proc_CCM1"/>
</dbReference>
<comment type="similarity">
    <text evidence="1">Belongs to the PPR family. P subfamily.</text>
</comment>
<feature type="repeat" description="PPR" evidence="3">
    <location>
        <begin position="420"/>
        <end position="454"/>
    </location>
</feature>
<keyword evidence="2" id="KW-0677">Repeat</keyword>
<dbReference type="Gene3D" id="1.25.40.10">
    <property type="entry name" value="Tetratricopeptide repeat domain"/>
    <property type="match status" value="4"/>
</dbReference>
<dbReference type="NCBIfam" id="TIGR00756">
    <property type="entry name" value="PPR"/>
    <property type="match status" value="4"/>
</dbReference>
<dbReference type="Pfam" id="PF01535">
    <property type="entry name" value="PPR"/>
    <property type="match status" value="1"/>
</dbReference>
<feature type="repeat" description="PPR" evidence="3">
    <location>
        <begin position="244"/>
        <end position="278"/>
    </location>
</feature>
<dbReference type="EMBL" id="JBEDUW010000002">
    <property type="protein sequence ID" value="KAK9941661.1"/>
    <property type="molecule type" value="Genomic_DNA"/>
</dbReference>
<keyword evidence="5" id="KW-1185">Reference proteome</keyword>
<dbReference type="PROSITE" id="PS51375">
    <property type="entry name" value="PPR"/>
    <property type="match status" value="6"/>
</dbReference>
<protein>
    <recommendedName>
        <fullName evidence="6">Pentatricopeptide repeat-containing protein</fullName>
    </recommendedName>
</protein>
<dbReference type="GO" id="GO:0007005">
    <property type="term" value="P:mitochondrion organization"/>
    <property type="evidence" value="ECO:0007669"/>
    <property type="project" value="TreeGrafter"/>
</dbReference>
<feature type="repeat" description="PPR" evidence="3">
    <location>
        <begin position="279"/>
        <end position="313"/>
    </location>
</feature>
<comment type="caution">
    <text evidence="4">The sequence shown here is derived from an EMBL/GenBank/DDBJ whole genome shotgun (WGS) entry which is preliminary data.</text>
</comment>
<dbReference type="Pfam" id="PF13041">
    <property type="entry name" value="PPR_2"/>
    <property type="match status" value="3"/>
</dbReference>
<dbReference type="GO" id="GO:0005739">
    <property type="term" value="C:mitochondrion"/>
    <property type="evidence" value="ECO:0007669"/>
    <property type="project" value="TreeGrafter"/>
</dbReference>
<dbReference type="PANTHER" id="PTHR47934:SF6">
    <property type="entry name" value="MITOCHONDRIAL GROUP I INTRON SPLICING FACTOR CCM1-RELATED"/>
    <property type="match status" value="1"/>
</dbReference>
<dbReference type="InterPro" id="IPR011990">
    <property type="entry name" value="TPR-like_helical_dom_sf"/>
</dbReference>
<evidence type="ECO:0008006" key="6">
    <source>
        <dbReference type="Google" id="ProtNLM"/>
    </source>
</evidence>
<proteinExistence type="inferred from homology"/>
<organism evidence="4 5">
    <name type="scientific">Rubus argutus</name>
    <name type="common">Southern blackberry</name>
    <dbReference type="NCBI Taxonomy" id="59490"/>
    <lineage>
        <taxon>Eukaryota</taxon>
        <taxon>Viridiplantae</taxon>
        <taxon>Streptophyta</taxon>
        <taxon>Embryophyta</taxon>
        <taxon>Tracheophyta</taxon>
        <taxon>Spermatophyta</taxon>
        <taxon>Magnoliopsida</taxon>
        <taxon>eudicotyledons</taxon>
        <taxon>Gunneridae</taxon>
        <taxon>Pentapetalae</taxon>
        <taxon>rosids</taxon>
        <taxon>fabids</taxon>
        <taxon>Rosales</taxon>
        <taxon>Rosaceae</taxon>
        <taxon>Rosoideae</taxon>
        <taxon>Rosoideae incertae sedis</taxon>
        <taxon>Rubus</taxon>
    </lineage>
</organism>
<dbReference type="GO" id="GO:0003729">
    <property type="term" value="F:mRNA binding"/>
    <property type="evidence" value="ECO:0007669"/>
    <property type="project" value="TreeGrafter"/>
</dbReference>
<evidence type="ECO:0000256" key="2">
    <source>
        <dbReference type="ARBA" id="ARBA00022737"/>
    </source>
</evidence>
<dbReference type="PANTHER" id="PTHR47934">
    <property type="entry name" value="PENTATRICOPEPTIDE REPEAT-CONTAINING PROTEIN PET309, MITOCHONDRIAL"/>
    <property type="match status" value="1"/>
</dbReference>
<evidence type="ECO:0000313" key="4">
    <source>
        <dbReference type="EMBL" id="KAK9941661.1"/>
    </source>
</evidence>